<keyword evidence="2" id="KW-1133">Transmembrane helix</keyword>
<evidence type="ECO:0000313" key="8">
    <source>
        <dbReference type="Proteomes" id="UP000182367"/>
    </source>
</evidence>
<dbReference type="OrthoDB" id="9764015at2"/>
<dbReference type="EMBL" id="BJVF01000003">
    <property type="protein sequence ID" value="GEL11293.1"/>
    <property type="molecule type" value="Genomic_DNA"/>
</dbReference>
<reference evidence="6 8" key="3">
    <citation type="submission" date="2016-10" db="EMBL/GenBank/DDBJ databases">
        <authorList>
            <person name="Varghese N."/>
            <person name="Submissions S."/>
        </authorList>
    </citation>
    <scope>NUCLEOTIDE SEQUENCE [LARGE SCALE GENOMIC DNA]</scope>
    <source>
        <strain evidence="6 8">Gm-149</strain>
    </source>
</reference>
<evidence type="ECO:0000313" key="7">
    <source>
        <dbReference type="Proteomes" id="UP000093226"/>
    </source>
</evidence>
<keyword evidence="2" id="KW-0472">Membrane</keyword>
<comment type="caution">
    <text evidence="5">The sequence shown here is derived from an EMBL/GenBank/DDBJ whole genome shotgun (WGS) entry which is preliminary data.</text>
</comment>
<keyword evidence="8" id="KW-1185">Reference proteome</keyword>
<sequence>MKKYYLHNGVESSGPFDLTELEMKQITATTPVWFSGMPDWKTAAEIDELQILLKVSPPPFKSLPTELEPEPKEKVKKTKLMGLHKNTFYLVLLFVSLIIGSFVLNILEENRKAELSKINHQTEIENRQFLLKEREIKEQNERLAEQQRQEAERIARERKDTINKRLSEIKIEKIENQTLLDEAKNKLLKANNFQFFRTADEKSKEINVLQTEISHLKSELEILENEQNQLNLELERTH</sequence>
<dbReference type="Proteomes" id="UP000321579">
    <property type="component" value="Unassembled WGS sequence"/>
</dbReference>
<dbReference type="RefSeq" id="WP_066323722.1">
    <property type="nucleotide sequence ID" value="NZ_BJVF01000003.1"/>
</dbReference>
<evidence type="ECO:0000313" key="4">
    <source>
        <dbReference type="EMBL" id="GEL11293.1"/>
    </source>
</evidence>
<evidence type="ECO:0000259" key="3">
    <source>
        <dbReference type="Pfam" id="PF14237"/>
    </source>
</evidence>
<evidence type="ECO:0000313" key="9">
    <source>
        <dbReference type="Proteomes" id="UP000321579"/>
    </source>
</evidence>
<dbReference type="Proteomes" id="UP000182367">
    <property type="component" value="Unassembled WGS sequence"/>
</dbReference>
<evidence type="ECO:0000313" key="5">
    <source>
        <dbReference type="EMBL" id="OCB75002.1"/>
    </source>
</evidence>
<evidence type="ECO:0000256" key="2">
    <source>
        <dbReference type="SAM" id="Phobius"/>
    </source>
</evidence>
<dbReference type="EMBL" id="FNEO01000003">
    <property type="protein sequence ID" value="SDJ43048.1"/>
    <property type="molecule type" value="Genomic_DNA"/>
</dbReference>
<reference evidence="4 9" key="4">
    <citation type="submission" date="2019-07" db="EMBL/GenBank/DDBJ databases">
        <title>Whole genome shotgun sequence of Flavobacterium glycines NBRC 105008.</title>
        <authorList>
            <person name="Hosoyama A."/>
            <person name="Uohara A."/>
            <person name="Ohji S."/>
            <person name="Ichikawa N."/>
        </authorList>
    </citation>
    <scope>NUCLEOTIDE SEQUENCE [LARGE SCALE GENOMIC DNA]</scope>
    <source>
        <strain evidence="4 9">NBRC 105008</strain>
    </source>
</reference>
<dbReference type="AlphaFoldDB" id="A0A1B9DZ73"/>
<feature type="coiled-coil region" evidence="1">
    <location>
        <begin position="199"/>
        <end position="233"/>
    </location>
</feature>
<name>A0A1B9DZ73_9FLAO</name>
<dbReference type="EMBL" id="LVEO01000001">
    <property type="protein sequence ID" value="OCB75002.1"/>
    <property type="molecule type" value="Genomic_DNA"/>
</dbReference>
<reference evidence="5" key="2">
    <citation type="submission" date="2016-03" db="EMBL/GenBank/DDBJ databases">
        <authorList>
            <person name="Ploux O."/>
        </authorList>
    </citation>
    <scope>NUCLEOTIDE SEQUENCE</scope>
    <source>
        <strain evidence="5">NBRC 105008</strain>
    </source>
</reference>
<feature type="domain" description="GYF" evidence="3">
    <location>
        <begin position="4"/>
        <end position="49"/>
    </location>
</feature>
<reference evidence="7" key="1">
    <citation type="submission" date="2016-03" db="EMBL/GenBank/DDBJ databases">
        <title>Draft genome sequence of Paenibacillus glacialis DSM 22343.</title>
        <authorList>
            <person name="Shin S.-K."/>
            <person name="Yi H."/>
        </authorList>
    </citation>
    <scope>NUCLEOTIDE SEQUENCE [LARGE SCALE GENOMIC DNA]</scope>
    <source>
        <strain evidence="7">NBRC 105008</strain>
    </source>
</reference>
<keyword evidence="2" id="KW-0812">Transmembrane</keyword>
<evidence type="ECO:0000256" key="1">
    <source>
        <dbReference type="SAM" id="Coils"/>
    </source>
</evidence>
<organism evidence="5 7">
    <name type="scientific">Flavobacterium glycines</name>
    <dbReference type="NCBI Taxonomy" id="551990"/>
    <lineage>
        <taxon>Bacteria</taxon>
        <taxon>Pseudomonadati</taxon>
        <taxon>Bacteroidota</taxon>
        <taxon>Flavobacteriia</taxon>
        <taxon>Flavobacteriales</taxon>
        <taxon>Flavobacteriaceae</taxon>
        <taxon>Flavobacterium</taxon>
    </lineage>
</organism>
<evidence type="ECO:0000313" key="6">
    <source>
        <dbReference type="EMBL" id="SDJ43048.1"/>
    </source>
</evidence>
<proteinExistence type="predicted"/>
<feature type="coiled-coil region" evidence="1">
    <location>
        <begin position="129"/>
        <end position="164"/>
    </location>
</feature>
<dbReference type="Proteomes" id="UP000093226">
    <property type="component" value="Unassembled WGS sequence"/>
</dbReference>
<dbReference type="STRING" id="551990.SAMN05192550_2082"/>
<protein>
    <recommendedName>
        <fullName evidence="3">GYF domain-containing protein</fullName>
    </recommendedName>
</protein>
<dbReference type="InterPro" id="IPR025640">
    <property type="entry name" value="GYF_2"/>
</dbReference>
<accession>A0A1B9DZ73</accession>
<feature type="transmembrane region" description="Helical" evidence="2">
    <location>
        <begin position="87"/>
        <end position="107"/>
    </location>
</feature>
<dbReference type="Pfam" id="PF14237">
    <property type="entry name" value="GYF_2"/>
    <property type="match status" value="1"/>
</dbReference>
<gene>
    <name evidence="5" type="ORF">FBGL_00595</name>
    <name evidence="4" type="ORF">FGL01_20320</name>
    <name evidence="6" type="ORF">SAMN05192550_2082</name>
</gene>
<keyword evidence="1" id="KW-0175">Coiled coil</keyword>